<dbReference type="Ensembl" id="ENSBIXT00000004047.1">
    <property type="protein sequence ID" value="ENSBIXP00000030433.1"/>
    <property type="gene ID" value="ENSBIXG00000001170.1"/>
</dbReference>
<feature type="transmembrane region" description="Helical" evidence="8">
    <location>
        <begin position="116"/>
        <end position="136"/>
    </location>
</feature>
<dbReference type="AlphaFoldDB" id="A0A4W2E2V1"/>
<reference evidence="10" key="2">
    <citation type="submission" date="2025-08" db="UniProtKB">
        <authorList>
            <consortium name="Ensembl"/>
        </authorList>
    </citation>
    <scope>IDENTIFICATION</scope>
</reference>
<evidence type="ECO:0000313" key="11">
    <source>
        <dbReference type="Proteomes" id="UP000314981"/>
    </source>
</evidence>
<dbReference type="PRINTS" id="PR00245">
    <property type="entry name" value="OLFACTORYR"/>
</dbReference>
<evidence type="ECO:0000256" key="3">
    <source>
        <dbReference type="ARBA" id="ARBA00022989"/>
    </source>
</evidence>
<dbReference type="InterPro" id="IPR017452">
    <property type="entry name" value="GPCR_Rhodpsn_7TM"/>
</dbReference>
<reference evidence="10" key="3">
    <citation type="submission" date="2025-09" db="UniProtKB">
        <authorList>
            <consortium name="Ensembl"/>
        </authorList>
    </citation>
    <scope>IDENTIFICATION</scope>
</reference>
<dbReference type="SUPFAM" id="SSF81321">
    <property type="entry name" value="Family A G protein-coupled receptor-like"/>
    <property type="match status" value="1"/>
</dbReference>
<feature type="transmembrane region" description="Helical" evidence="8">
    <location>
        <begin position="198"/>
        <end position="227"/>
    </location>
</feature>
<comment type="subcellular location">
    <subcellularLocation>
        <location evidence="1">Membrane</location>
        <topology evidence="1">Multi-pass membrane protein</topology>
    </subcellularLocation>
</comment>
<dbReference type="Pfam" id="PF13853">
    <property type="entry name" value="7tm_4"/>
    <property type="match status" value="1"/>
</dbReference>
<feature type="transmembrane region" description="Helical" evidence="8">
    <location>
        <begin position="92"/>
        <end position="110"/>
    </location>
</feature>
<feature type="domain" description="G-protein coupled receptors family 1 profile" evidence="9">
    <location>
        <begin position="42"/>
        <end position="291"/>
    </location>
</feature>
<evidence type="ECO:0000259" key="9">
    <source>
        <dbReference type="PROSITE" id="PS50262"/>
    </source>
</evidence>
<keyword evidence="3 8" id="KW-1133">Transmembrane helix</keyword>
<evidence type="ECO:0000256" key="4">
    <source>
        <dbReference type="ARBA" id="ARBA00023040"/>
    </source>
</evidence>
<gene>
    <name evidence="10" type="primary">LOC113885555</name>
</gene>
<keyword evidence="2 8" id="KW-0812">Transmembrane</keyword>
<evidence type="ECO:0000256" key="2">
    <source>
        <dbReference type="ARBA" id="ARBA00022692"/>
    </source>
</evidence>
<keyword evidence="6" id="KW-0675">Receptor</keyword>
<sequence length="316" mass="35794">MFLSERNKSGATFTVLGFSDYPELQVPLFLIFFTIYSVTVVGNLGMIVTIKINPKLHTPMYFFLSHPSFVDFCYSSIIARKTMVNLMVEDRTISFVVCVIQVFFFCTFVVTESFLLAVMAYDLFVAICNSLLYMVAMSPRLCAMLVVGSFAWGTTYSLAFTFSVSKLPFCGFNTINHFFYEFSSLLSVSCSDTYLNQLLLFIFATFNEVSTPFIILLSYVFIVVTIFKIHSTCGRRKAFSTCASCLTAISILTSTIVFLYCVPNSTTSRHTVKVASVFYTVVIPMLNPLIYSLRNKDVNKTVQRLVFKDKFKLMKS</sequence>
<dbReference type="STRING" id="30522.A0A4W2E2V1"/>
<keyword evidence="11" id="KW-1185">Reference proteome</keyword>
<evidence type="ECO:0000256" key="1">
    <source>
        <dbReference type="ARBA" id="ARBA00004141"/>
    </source>
</evidence>
<dbReference type="PROSITE" id="PS50262">
    <property type="entry name" value="G_PROTEIN_RECEP_F1_2"/>
    <property type="match status" value="1"/>
</dbReference>
<feature type="transmembrane region" description="Helical" evidence="8">
    <location>
        <begin position="60"/>
        <end position="80"/>
    </location>
</feature>
<keyword evidence="4" id="KW-0297">G-protein coupled receptor</keyword>
<feature type="transmembrane region" description="Helical" evidence="8">
    <location>
        <begin position="28"/>
        <end position="48"/>
    </location>
</feature>
<dbReference type="Gene3D" id="1.20.1070.10">
    <property type="entry name" value="Rhodopsin 7-helix transmembrane proteins"/>
    <property type="match status" value="1"/>
</dbReference>
<feature type="transmembrane region" description="Helical" evidence="8">
    <location>
        <begin position="272"/>
        <end position="291"/>
    </location>
</feature>
<dbReference type="GO" id="GO:0016020">
    <property type="term" value="C:membrane"/>
    <property type="evidence" value="ECO:0007669"/>
    <property type="project" value="UniProtKB-SubCell"/>
</dbReference>
<reference evidence="10 11" key="1">
    <citation type="submission" date="2018-11" db="EMBL/GenBank/DDBJ databases">
        <title>Haplotype-resolved cattle genomes.</title>
        <authorList>
            <person name="Low W.Y."/>
            <person name="Tearle R."/>
            <person name="Bickhart D.M."/>
            <person name="Rosen B.D."/>
            <person name="Koren S."/>
            <person name="Rhie A."/>
            <person name="Hiendleder S."/>
            <person name="Phillippy A.M."/>
            <person name="Smith T.P.L."/>
            <person name="Williams J.L."/>
        </authorList>
    </citation>
    <scope>NUCLEOTIDE SEQUENCE [LARGE SCALE GENOMIC DNA]</scope>
</reference>
<dbReference type="OMA" id="SGCMVQF"/>
<dbReference type="PANTHER" id="PTHR48018">
    <property type="entry name" value="OLFACTORY RECEPTOR"/>
    <property type="match status" value="1"/>
</dbReference>
<accession>A0A4W2E2V1</accession>
<keyword evidence="5 8" id="KW-0472">Membrane</keyword>
<evidence type="ECO:0000256" key="6">
    <source>
        <dbReference type="ARBA" id="ARBA00023170"/>
    </source>
</evidence>
<dbReference type="Proteomes" id="UP000314981">
    <property type="component" value="Chromosome 28"/>
</dbReference>
<feature type="transmembrane region" description="Helical" evidence="8">
    <location>
        <begin position="143"/>
        <end position="164"/>
    </location>
</feature>
<keyword evidence="7" id="KW-0807">Transducer</keyword>
<evidence type="ECO:0000256" key="5">
    <source>
        <dbReference type="ARBA" id="ARBA00023136"/>
    </source>
</evidence>
<feature type="transmembrane region" description="Helical" evidence="8">
    <location>
        <begin position="239"/>
        <end position="260"/>
    </location>
</feature>
<protein>
    <recommendedName>
        <fullName evidence="9">G-protein coupled receptors family 1 profile domain-containing protein</fullName>
    </recommendedName>
</protein>
<dbReference type="GO" id="GO:0004930">
    <property type="term" value="F:G protein-coupled receptor activity"/>
    <property type="evidence" value="ECO:0007669"/>
    <property type="project" value="UniProtKB-KW"/>
</dbReference>
<evidence type="ECO:0000313" key="10">
    <source>
        <dbReference type="Ensembl" id="ENSBIXP00000030433.1"/>
    </source>
</evidence>
<organism evidence="10 11">
    <name type="scientific">Bos indicus x Bos taurus</name>
    <name type="common">Hybrid cattle</name>
    <dbReference type="NCBI Taxonomy" id="30522"/>
    <lineage>
        <taxon>Eukaryota</taxon>
        <taxon>Metazoa</taxon>
        <taxon>Chordata</taxon>
        <taxon>Craniata</taxon>
        <taxon>Vertebrata</taxon>
        <taxon>Euteleostomi</taxon>
        <taxon>Mammalia</taxon>
        <taxon>Eutheria</taxon>
        <taxon>Laurasiatheria</taxon>
        <taxon>Artiodactyla</taxon>
        <taxon>Ruminantia</taxon>
        <taxon>Pecora</taxon>
        <taxon>Bovidae</taxon>
        <taxon>Bovinae</taxon>
        <taxon>Bos</taxon>
    </lineage>
</organism>
<proteinExistence type="predicted"/>
<name>A0A4W2E2V1_BOBOX</name>
<evidence type="ECO:0000256" key="8">
    <source>
        <dbReference type="SAM" id="Phobius"/>
    </source>
</evidence>
<dbReference type="InterPro" id="IPR000725">
    <property type="entry name" value="Olfact_rcpt"/>
</dbReference>
<evidence type="ECO:0000256" key="7">
    <source>
        <dbReference type="ARBA" id="ARBA00023224"/>
    </source>
</evidence>
<dbReference type="FunFam" id="1.20.1070.10:FF:000003">
    <property type="entry name" value="Olfactory receptor"/>
    <property type="match status" value="1"/>
</dbReference>
<dbReference type="GO" id="GO:0004984">
    <property type="term" value="F:olfactory receptor activity"/>
    <property type="evidence" value="ECO:0007669"/>
    <property type="project" value="InterPro"/>
</dbReference>